<dbReference type="GO" id="GO:0097361">
    <property type="term" value="C:cytosolic [4Fe-4S] assembly targeting complex"/>
    <property type="evidence" value="ECO:0007669"/>
    <property type="project" value="TreeGrafter"/>
</dbReference>
<keyword evidence="2" id="KW-0175">Coiled coil</keyword>
<evidence type="ECO:0000313" key="4">
    <source>
        <dbReference type="Proteomes" id="UP000689195"/>
    </source>
</evidence>
<dbReference type="Pfam" id="PF00400">
    <property type="entry name" value="WD40"/>
    <property type="match status" value="3"/>
</dbReference>
<keyword evidence="4" id="KW-1185">Reference proteome</keyword>
<name>A0A8S1YAM9_9CILI</name>
<evidence type="ECO:0000313" key="3">
    <source>
        <dbReference type="EMBL" id="CAD8210750.1"/>
    </source>
</evidence>
<accession>A0A8S1YAM9</accession>
<dbReference type="AlphaFoldDB" id="A0A8S1YAM9"/>
<reference evidence="3" key="1">
    <citation type="submission" date="2021-01" db="EMBL/GenBank/DDBJ databases">
        <authorList>
            <consortium name="Genoscope - CEA"/>
            <person name="William W."/>
        </authorList>
    </citation>
    <scope>NUCLEOTIDE SEQUENCE</scope>
</reference>
<sequence>MSSINILCPFHSKVVNFLNIDLNVKIGDRVACDECGLIRPISIVTGLEIYNRMATQQNSQIDRLLDQEVKTLEKLKNKLYKKTEELLQNIKSLEKEIEGQIQKTIQNFQNLKLTQYQIGQTTLSQLQKMAQQISLYKNQEFYQEVIDNIQNYQGVFIKQFDTALKYVEDYKKSIEELITYQKCYEHPQEICFDLQIAHKHNLIISNCENKIRSYLFKDDKLLQLQEDKSHRGYIETICLSNSQMFFFSGGVDKIIRIWKISDKGTFELSQELKGHKDCIKSIVINSQDNQLFSTGYDQTIQIWNKCESQWQQSQSLNEHKREILQLQLSQNDKILVSVSWDKSINIYQSISKVWKMIQKIENAHQYDIFSVCIINDEQFVTGSREVIIWQRNSSTGLFTQLRILQSNLGCVDRIKFHPILKIMISQNSYAVDIWRFVEVDDPLQIQRLKGLYQGSILTNDGQYLIAYNVDNKKIIINRRLF</sequence>
<proteinExistence type="predicted"/>
<feature type="repeat" description="WD" evidence="1">
    <location>
        <begin position="272"/>
        <end position="304"/>
    </location>
</feature>
<evidence type="ECO:0000256" key="1">
    <source>
        <dbReference type="PROSITE-ProRule" id="PRU00221"/>
    </source>
</evidence>
<dbReference type="Proteomes" id="UP000689195">
    <property type="component" value="Unassembled WGS sequence"/>
</dbReference>
<dbReference type="EMBL" id="CAJJDO010000160">
    <property type="protein sequence ID" value="CAD8210750.1"/>
    <property type="molecule type" value="Genomic_DNA"/>
</dbReference>
<gene>
    <name evidence="3" type="ORF">PPENT_87.1.T1600107</name>
</gene>
<dbReference type="PANTHER" id="PTHR19920:SF0">
    <property type="entry name" value="CYTOSOLIC IRON-SULFUR PROTEIN ASSEMBLY PROTEIN CIAO1-RELATED"/>
    <property type="match status" value="1"/>
</dbReference>
<dbReference type="PROSITE" id="PS50082">
    <property type="entry name" value="WD_REPEATS_2"/>
    <property type="match status" value="3"/>
</dbReference>
<keyword evidence="1" id="KW-0853">WD repeat</keyword>
<dbReference type="PROSITE" id="PS50294">
    <property type="entry name" value="WD_REPEATS_REGION"/>
    <property type="match status" value="1"/>
</dbReference>
<feature type="repeat" description="WD" evidence="1">
    <location>
        <begin position="227"/>
        <end position="268"/>
    </location>
</feature>
<feature type="repeat" description="WD" evidence="1">
    <location>
        <begin position="316"/>
        <end position="348"/>
    </location>
</feature>
<dbReference type="SMART" id="SM00320">
    <property type="entry name" value="WD40"/>
    <property type="match status" value="4"/>
</dbReference>
<comment type="caution">
    <text evidence="3">The sequence shown here is derived from an EMBL/GenBank/DDBJ whole genome shotgun (WGS) entry which is preliminary data.</text>
</comment>
<dbReference type="GO" id="GO:0016226">
    <property type="term" value="P:iron-sulfur cluster assembly"/>
    <property type="evidence" value="ECO:0007669"/>
    <property type="project" value="TreeGrafter"/>
</dbReference>
<feature type="coiled-coil region" evidence="2">
    <location>
        <begin position="47"/>
        <end position="103"/>
    </location>
</feature>
<dbReference type="InterPro" id="IPR001680">
    <property type="entry name" value="WD40_rpt"/>
</dbReference>
<dbReference type="OrthoDB" id="674604at2759"/>
<dbReference type="PANTHER" id="PTHR19920">
    <property type="entry name" value="WD40 PROTEIN CIAO1"/>
    <property type="match status" value="1"/>
</dbReference>
<organism evidence="3 4">
    <name type="scientific">Paramecium pentaurelia</name>
    <dbReference type="NCBI Taxonomy" id="43138"/>
    <lineage>
        <taxon>Eukaryota</taxon>
        <taxon>Sar</taxon>
        <taxon>Alveolata</taxon>
        <taxon>Ciliophora</taxon>
        <taxon>Intramacronucleata</taxon>
        <taxon>Oligohymenophorea</taxon>
        <taxon>Peniculida</taxon>
        <taxon>Parameciidae</taxon>
        <taxon>Paramecium</taxon>
    </lineage>
</organism>
<evidence type="ECO:0000256" key="2">
    <source>
        <dbReference type="SAM" id="Coils"/>
    </source>
</evidence>
<protein>
    <submittedName>
        <fullName evidence="3">Uncharacterized protein</fullName>
    </submittedName>
</protein>